<keyword evidence="4 5" id="KW-0472">Membrane</keyword>
<organism evidence="6 7">
    <name type="scientific">Fusarium kuroshium</name>
    <dbReference type="NCBI Taxonomy" id="2010991"/>
    <lineage>
        <taxon>Eukaryota</taxon>
        <taxon>Fungi</taxon>
        <taxon>Dikarya</taxon>
        <taxon>Ascomycota</taxon>
        <taxon>Pezizomycotina</taxon>
        <taxon>Sordariomycetes</taxon>
        <taxon>Hypocreomycetidae</taxon>
        <taxon>Hypocreales</taxon>
        <taxon>Nectriaceae</taxon>
        <taxon>Fusarium</taxon>
        <taxon>Fusarium solani species complex</taxon>
    </lineage>
</organism>
<evidence type="ECO:0000256" key="2">
    <source>
        <dbReference type="ARBA" id="ARBA00022692"/>
    </source>
</evidence>
<dbReference type="OrthoDB" id="2502820at2759"/>
<evidence type="ECO:0000256" key="3">
    <source>
        <dbReference type="ARBA" id="ARBA00022989"/>
    </source>
</evidence>
<feature type="transmembrane region" description="Helical" evidence="5">
    <location>
        <begin position="159"/>
        <end position="180"/>
    </location>
</feature>
<keyword evidence="2 5" id="KW-0812">Transmembrane</keyword>
<name>A0A3M2SP90_9HYPO</name>
<protein>
    <submittedName>
        <fullName evidence="6">Uncharacterized protein</fullName>
    </submittedName>
</protein>
<dbReference type="PANTHER" id="PTHR30249:SF0">
    <property type="entry name" value="PLASTIDAL GLYCOLATE_GLYCERATE TRANSLOCATOR 1, CHLOROPLASTIC"/>
    <property type="match status" value="1"/>
</dbReference>
<evidence type="ECO:0000256" key="4">
    <source>
        <dbReference type="ARBA" id="ARBA00023136"/>
    </source>
</evidence>
<dbReference type="InterPro" id="IPR007300">
    <property type="entry name" value="CidB/LrgB"/>
</dbReference>
<dbReference type="Proteomes" id="UP000277212">
    <property type="component" value="Unassembled WGS sequence"/>
</dbReference>
<gene>
    <name evidence="6" type="ORF">CDV36_001018</name>
</gene>
<dbReference type="PANTHER" id="PTHR30249">
    <property type="entry name" value="PUTATIVE SEROTONIN TRANSPORTER"/>
    <property type="match status" value="1"/>
</dbReference>
<comment type="subcellular location">
    <subcellularLocation>
        <location evidence="1">Membrane</location>
        <topology evidence="1">Multi-pass membrane protein</topology>
    </subcellularLocation>
</comment>
<proteinExistence type="predicted"/>
<evidence type="ECO:0000313" key="7">
    <source>
        <dbReference type="Proteomes" id="UP000277212"/>
    </source>
</evidence>
<dbReference type="GO" id="GO:0016020">
    <property type="term" value="C:membrane"/>
    <property type="evidence" value="ECO:0007669"/>
    <property type="project" value="UniProtKB-SubCell"/>
</dbReference>
<keyword evidence="3 5" id="KW-1133">Transmembrane helix</keyword>
<dbReference type="Pfam" id="PF04172">
    <property type="entry name" value="LrgB"/>
    <property type="match status" value="1"/>
</dbReference>
<dbReference type="AlphaFoldDB" id="A0A3M2SP90"/>
<reference evidence="6 7" key="1">
    <citation type="submission" date="2017-06" db="EMBL/GenBank/DDBJ databases">
        <title>Comparative genomic analysis of Ambrosia Fusariam Clade fungi.</title>
        <authorList>
            <person name="Stajich J.E."/>
            <person name="Carrillo J."/>
            <person name="Kijimoto T."/>
            <person name="Eskalen A."/>
            <person name="O'Donnell K."/>
            <person name="Kasson M."/>
        </authorList>
    </citation>
    <scope>NUCLEOTIDE SEQUENCE [LARGE SCALE GENOMIC DNA]</scope>
    <source>
        <strain evidence="6">UCR3666</strain>
    </source>
</reference>
<evidence type="ECO:0000313" key="6">
    <source>
        <dbReference type="EMBL" id="RMJ19374.1"/>
    </source>
</evidence>
<comment type="caution">
    <text evidence="6">The sequence shown here is derived from an EMBL/GenBank/DDBJ whole genome shotgun (WGS) entry which is preliminary data.</text>
</comment>
<feature type="transmembrane region" description="Helical" evidence="5">
    <location>
        <begin position="101"/>
        <end position="120"/>
    </location>
</feature>
<accession>A0A3M2SP90</accession>
<keyword evidence="7" id="KW-1185">Reference proteome</keyword>
<evidence type="ECO:0000256" key="1">
    <source>
        <dbReference type="ARBA" id="ARBA00004141"/>
    </source>
</evidence>
<dbReference type="EMBL" id="NKUJ01000009">
    <property type="protein sequence ID" value="RMJ19374.1"/>
    <property type="molecule type" value="Genomic_DNA"/>
</dbReference>
<feature type="transmembrane region" description="Helical" evidence="5">
    <location>
        <begin position="132"/>
        <end position="153"/>
    </location>
</feature>
<evidence type="ECO:0000256" key="5">
    <source>
        <dbReference type="SAM" id="Phobius"/>
    </source>
</evidence>
<sequence>MRSVVRLVEEPLKRISLPTSPPSSFATTSNTYNFSSLPTQLPGLEERCKGTGACNLHQCDQTRRGEDTGESVFAEHSLALASRSLTVALAIPATENLGGDLSTVAAVAVMSGIIGALIGQRLLNWMRIPKEYYVTRGITLGANSAAIITALLLQTDPRAAAMSSLSMSLFGTITVILSSVPPIASTIRSLVS</sequence>